<dbReference type="HOGENOM" id="CLU_095974_0_0_6"/>
<gene>
    <name evidence="2" type="ORF">HY57_11945</name>
</gene>
<sequence length="261" mass="30507">MSNLTNAMSADYSQLEREFENRLQVFCDEVEAANQYFFAFMTLHAEYAQRAEVRTLFDNHDLVTRTLLSSLQAALFLALGRIFDDRSRHTIHSLLKCANENRRLFSHIALRARKERAAANWAEWIEAFMEGKHEPTDQHFRELRKQIKPHRQVYAEKLDAIRDKWFAHRDSDKDEANKLFAVTSIDQIEKLLGFLIAFHQALWKAYHDGEPLVVDQSYKNPTEARTHLWAPQGDFTIQKRITKQTKEFLDRATSGSKSLAH</sequence>
<dbReference type="InterPro" id="IPR040704">
    <property type="entry name" value="HEPN_AbiU2"/>
</dbReference>
<proteinExistence type="predicted"/>
<dbReference type="KEGG" id="dja:HY57_11945"/>
<dbReference type="RefSeq" id="WP_019466808.1">
    <property type="nucleotide sequence ID" value="NZ_ALOY01000178.1"/>
</dbReference>
<organism evidence="2 3">
    <name type="scientific">Dyella japonica A8</name>
    <dbReference type="NCBI Taxonomy" id="1217721"/>
    <lineage>
        <taxon>Bacteria</taxon>
        <taxon>Pseudomonadati</taxon>
        <taxon>Pseudomonadota</taxon>
        <taxon>Gammaproteobacteria</taxon>
        <taxon>Lysobacterales</taxon>
        <taxon>Rhodanobacteraceae</taxon>
        <taxon>Dyella</taxon>
    </lineage>
</organism>
<feature type="domain" description="HEPN AbiU2-like" evidence="1">
    <location>
        <begin position="18"/>
        <end position="208"/>
    </location>
</feature>
<dbReference type="Pfam" id="PF18734">
    <property type="entry name" value="HEPN_AbiU2"/>
    <property type="match status" value="1"/>
</dbReference>
<protein>
    <recommendedName>
        <fullName evidence="1">HEPN AbiU2-like domain-containing protein</fullName>
    </recommendedName>
</protein>
<evidence type="ECO:0000313" key="2">
    <source>
        <dbReference type="EMBL" id="AIF47921.1"/>
    </source>
</evidence>
<name>A0A075K0P0_9GAMM</name>
<accession>A0A075K0P0</accession>
<evidence type="ECO:0000259" key="1">
    <source>
        <dbReference type="Pfam" id="PF18734"/>
    </source>
</evidence>
<dbReference type="AlphaFoldDB" id="A0A075K0P0"/>
<dbReference type="EMBL" id="CP008884">
    <property type="protein sequence ID" value="AIF47921.1"/>
    <property type="molecule type" value="Genomic_DNA"/>
</dbReference>
<evidence type="ECO:0000313" key="3">
    <source>
        <dbReference type="Proteomes" id="UP000027987"/>
    </source>
</evidence>
<dbReference type="Proteomes" id="UP000027987">
    <property type="component" value="Chromosome"/>
</dbReference>
<keyword evidence="3" id="KW-1185">Reference proteome</keyword>
<dbReference type="PATRIC" id="fig|1217721.7.peg.2462"/>
<reference evidence="2 3" key="1">
    <citation type="submission" date="2014-07" db="EMBL/GenBank/DDBJ databases">
        <title>Complete Genome Sequence of Dyella japonica Strain A8 Isolated from Malaysian Tropical Soil.</title>
        <authorList>
            <person name="Hui R.K.H."/>
            <person name="Chen J.-W."/>
            <person name="Chan K.-G."/>
            <person name="Leung F.C.C."/>
        </authorList>
    </citation>
    <scope>NUCLEOTIDE SEQUENCE [LARGE SCALE GENOMIC DNA]</scope>
    <source>
        <strain evidence="2 3">A8</strain>
    </source>
</reference>